<keyword evidence="5" id="KW-0963">Cytoplasm</keyword>
<sequence length="241" mass="25545">MGRDANGATGRLEPFFIVDDLEAPVVDDALAAHLRARRLGPRASIWIGDGRGRVRAATLAEVGRRTARIEACGEIVAQPRRTPEVSIASYAPSRERLAWMVAKLAELGIADLWLLRAPHDRRGGEPLSAHELGRLERIAREAAQQAEVPWVVRIHDVGTLDELPRDGVVVADPAGGGLVGRDVRCIVIGPESGRIDGLADVRRVRLPGGILRVETAAVVAGALLVALGGNIVDPACAGGYA</sequence>
<comment type="function">
    <text evidence="10">Specifically methylates the N3 position of the uracil ring of uridine 1498 (m3U1498) in 16S rRNA. Acts on the fully assembled 30S ribosomal subunit.</text>
</comment>
<dbReference type="RefSeq" id="WP_015798708.1">
    <property type="nucleotide sequence ID" value="NC_013124.1"/>
</dbReference>
<keyword evidence="9" id="KW-0949">S-adenosyl-L-methionine</keyword>
<evidence type="ECO:0000256" key="5">
    <source>
        <dbReference type="ARBA" id="ARBA00022490"/>
    </source>
</evidence>
<dbReference type="EMBL" id="CP001631">
    <property type="protein sequence ID" value="ACU54222.1"/>
    <property type="molecule type" value="Genomic_DNA"/>
</dbReference>
<proteinExistence type="inferred from homology"/>
<keyword evidence="8" id="KW-0808">Transferase</keyword>
<dbReference type="PANTHER" id="PTHR30027:SF3">
    <property type="entry name" value="16S RRNA (URACIL(1498)-N(3))-METHYLTRANSFERASE"/>
    <property type="match status" value="1"/>
</dbReference>
<reference evidence="14 15" key="1">
    <citation type="journal article" date="2009" name="Stand. Genomic Sci.">
        <title>Complete genome sequence of Acidimicrobium ferrooxidans type strain (ICP).</title>
        <authorList>
            <person name="Clum A."/>
            <person name="Nolan M."/>
            <person name="Lang E."/>
            <person name="Glavina Del Rio T."/>
            <person name="Tice H."/>
            <person name="Copeland A."/>
            <person name="Cheng J.F."/>
            <person name="Lucas S."/>
            <person name="Chen F."/>
            <person name="Bruce D."/>
            <person name="Goodwin L."/>
            <person name="Pitluck S."/>
            <person name="Ivanova N."/>
            <person name="Mavrommatis K."/>
            <person name="Mikhailova N."/>
            <person name="Pati A."/>
            <person name="Chen A."/>
            <person name="Palaniappan K."/>
            <person name="Goker M."/>
            <person name="Spring S."/>
            <person name="Land M."/>
            <person name="Hauser L."/>
            <person name="Chang Y.J."/>
            <person name="Jeffries C.C."/>
            <person name="Chain P."/>
            <person name="Bristow J."/>
            <person name="Eisen J.A."/>
            <person name="Markowitz V."/>
            <person name="Hugenholtz P."/>
            <person name="Kyrpides N.C."/>
            <person name="Klenk H.P."/>
            <person name="Lapidus A."/>
        </authorList>
    </citation>
    <scope>NUCLEOTIDE SEQUENCE [LARGE SCALE GENOMIC DNA]</scope>
    <source>
        <strain evidence="15">DSM 10331 / JCM 15462 / NBRC 103882 / ICP</strain>
    </source>
</reference>
<evidence type="ECO:0000256" key="9">
    <source>
        <dbReference type="ARBA" id="ARBA00022691"/>
    </source>
</evidence>
<protein>
    <recommendedName>
        <fullName evidence="4">Ribosomal RNA small subunit methyltransferase E</fullName>
        <ecNumber evidence="3">2.1.1.193</ecNumber>
    </recommendedName>
    <alternativeName>
        <fullName evidence="11">16S rRNA m3U1498 methyltransferase</fullName>
    </alternativeName>
</protein>
<dbReference type="eggNOG" id="COG1385">
    <property type="taxonomic scope" value="Bacteria"/>
</dbReference>
<dbReference type="STRING" id="525909.Afer_1292"/>
<evidence type="ECO:0000256" key="2">
    <source>
        <dbReference type="ARBA" id="ARBA00005528"/>
    </source>
</evidence>
<name>C7LZR4_ACIFD</name>
<dbReference type="Gene3D" id="3.40.1280.10">
    <property type="match status" value="1"/>
</dbReference>
<dbReference type="Pfam" id="PF04452">
    <property type="entry name" value="Methyltrans_RNA"/>
    <property type="match status" value="1"/>
</dbReference>
<organism evidence="14 15">
    <name type="scientific">Acidimicrobium ferrooxidans (strain DSM 10331 / JCM 15462 / NBRC 103882 / ICP)</name>
    <dbReference type="NCBI Taxonomy" id="525909"/>
    <lineage>
        <taxon>Bacteria</taxon>
        <taxon>Bacillati</taxon>
        <taxon>Actinomycetota</taxon>
        <taxon>Acidimicrobiia</taxon>
        <taxon>Acidimicrobiales</taxon>
        <taxon>Acidimicrobiaceae</taxon>
        <taxon>Acidimicrobium</taxon>
    </lineage>
</organism>
<dbReference type="GO" id="GO:0070475">
    <property type="term" value="P:rRNA base methylation"/>
    <property type="evidence" value="ECO:0007669"/>
    <property type="project" value="TreeGrafter"/>
</dbReference>
<dbReference type="AlphaFoldDB" id="C7LZR4"/>
<evidence type="ECO:0000256" key="4">
    <source>
        <dbReference type="ARBA" id="ARBA00013673"/>
    </source>
</evidence>
<dbReference type="KEGG" id="afo:Afer_1292"/>
<evidence type="ECO:0000259" key="13">
    <source>
        <dbReference type="Pfam" id="PF04452"/>
    </source>
</evidence>
<evidence type="ECO:0000256" key="6">
    <source>
        <dbReference type="ARBA" id="ARBA00022552"/>
    </source>
</evidence>
<evidence type="ECO:0000256" key="12">
    <source>
        <dbReference type="ARBA" id="ARBA00047944"/>
    </source>
</evidence>
<feature type="domain" description="Ribosomal RNA small subunit methyltransferase E methyltransferase" evidence="13">
    <location>
        <begin position="83"/>
        <end position="224"/>
    </location>
</feature>
<comment type="catalytic activity">
    <reaction evidence="12">
        <text>uridine(1498) in 16S rRNA + S-adenosyl-L-methionine = N(3)-methyluridine(1498) in 16S rRNA + S-adenosyl-L-homocysteine + H(+)</text>
        <dbReference type="Rhea" id="RHEA:42920"/>
        <dbReference type="Rhea" id="RHEA-COMP:10283"/>
        <dbReference type="Rhea" id="RHEA-COMP:10284"/>
        <dbReference type="ChEBI" id="CHEBI:15378"/>
        <dbReference type="ChEBI" id="CHEBI:57856"/>
        <dbReference type="ChEBI" id="CHEBI:59789"/>
        <dbReference type="ChEBI" id="CHEBI:65315"/>
        <dbReference type="ChEBI" id="CHEBI:74502"/>
        <dbReference type="EC" id="2.1.1.193"/>
    </reaction>
</comment>
<evidence type="ECO:0000256" key="3">
    <source>
        <dbReference type="ARBA" id="ARBA00012328"/>
    </source>
</evidence>
<evidence type="ECO:0000256" key="10">
    <source>
        <dbReference type="ARBA" id="ARBA00025699"/>
    </source>
</evidence>
<keyword evidence="6" id="KW-0698">rRNA processing</keyword>
<gene>
    <name evidence="14" type="ordered locus">Afer_1292</name>
</gene>
<dbReference type="InterPro" id="IPR006700">
    <property type="entry name" value="RsmE"/>
</dbReference>
<keyword evidence="15" id="KW-1185">Reference proteome</keyword>
<evidence type="ECO:0000313" key="14">
    <source>
        <dbReference type="EMBL" id="ACU54222.1"/>
    </source>
</evidence>
<keyword evidence="7" id="KW-0489">Methyltransferase</keyword>
<dbReference type="InterPro" id="IPR029028">
    <property type="entry name" value="Alpha/beta_knot_MTases"/>
</dbReference>
<dbReference type="SUPFAM" id="SSF75217">
    <property type="entry name" value="alpha/beta knot"/>
    <property type="match status" value="1"/>
</dbReference>
<dbReference type="HOGENOM" id="CLU_067442_5_0_11"/>
<comment type="similarity">
    <text evidence="2">Belongs to the RNA methyltransferase RsmE family.</text>
</comment>
<dbReference type="InterPro" id="IPR029026">
    <property type="entry name" value="tRNA_m1G_MTases_N"/>
</dbReference>
<dbReference type="Proteomes" id="UP000000771">
    <property type="component" value="Chromosome"/>
</dbReference>
<dbReference type="EC" id="2.1.1.193" evidence="3"/>
<evidence type="ECO:0000256" key="7">
    <source>
        <dbReference type="ARBA" id="ARBA00022603"/>
    </source>
</evidence>
<accession>C7LZR4</accession>
<dbReference type="InterPro" id="IPR046886">
    <property type="entry name" value="RsmE_MTase_dom"/>
</dbReference>
<evidence type="ECO:0000256" key="1">
    <source>
        <dbReference type="ARBA" id="ARBA00004496"/>
    </source>
</evidence>
<evidence type="ECO:0000313" key="15">
    <source>
        <dbReference type="Proteomes" id="UP000000771"/>
    </source>
</evidence>
<comment type="subcellular location">
    <subcellularLocation>
        <location evidence="1">Cytoplasm</location>
    </subcellularLocation>
</comment>
<dbReference type="GO" id="GO:0070042">
    <property type="term" value="F:rRNA (uridine-N3-)-methyltransferase activity"/>
    <property type="evidence" value="ECO:0007669"/>
    <property type="project" value="TreeGrafter"/>
</dbReference>
<evidence type="ECO:0000256" key="8">
    <source>
        <dbReference type="ARBA" id="ARBA00022679"/>
    </source>
</evidence>
<dbReference type="OrthoDB" id="9815641at2"/>
<dbReference type="PANTHER" id="PTHR30027">
    <property type="entry name" value="RIBOSOMAL RNA SMALL SUBUNIT METHYLTRANSFERASE E"/>
    <property type="match status" value="1"/>
</dbReference>
<dbReference type="GO" id="GO:0005737">
    <property type="term" value="C:cytoplasm"/>
    <property type="evidence" value="ECO:0007669"/>
    <property type="project" value="UniProtKB-SubCell"/>
</dbReference>
<evidence type="ECO:0000256" key="11">
    <source>
        <dbReference type="ARBA" id="ARBA00033196"/>
    </source>
</evidence>